<dbReference type="EMBL" id="CP022685">
    <property type="protein sequence ID" value="ATL32215.1"/>
    <property type="molecule type" value="Genomic_DNA"/>
</dbReference>
<dbReference type="KEGG" id="sfk:KY5_7197"/>
<dbReference type="Gene3D" id="3.40.50.620">
    <property type="entry name" value="HUPs"/>
    <property type="match status" value="2"/>
</dbReference>
<accession>A0A291QL92</accession>
<dbReference type="InterPro" id="IPR014729">
    <property type="entry name" value="Rossmann-like_a/b/a_fold"/>
</dbReference>
<proteinExistence type="inferred from homology"/>
<evidence type="ECO:0000313" key="4">
    <source>
        <dbReference type="Proteomes" id="UP000221011"/>
    </source>
</evidence>
<dbReference type="Pfam" id="PF00582">
    <property type="entry name" value="Usp"/>
    <property type="match status" value="2"/>
</dbReference>
<dbReference type="InterPro" id="IPR006016">
    <property type="entry name" value="UspA"/>
</dbReference>
<evidence type="ECO:0000259" key="2">
    <source>
        <dbReference type="Pfam" id="PF00582"/>
    </source>
</evidence>
<feature type="domain" description="UspA" evidence="2">
    <location>
        <begin position="4"/>
        <end position="131"/>
    </location>
</feature>
<dbReference type="PRINTS" id="PR01438">
    <property type="entry name" value="UNVRSLSTRESS"/>
</dbReference>
<keyword evidence="4" id="KW-1185">Reference proteome</keyword>
<dbReference type="PANTHER" id="PTHR46268">
    <property type="entry name" value="STRESS RESPONSE PROTEIN NHAX"/>
    <property type="match status" value="1"/>
</dbReference>
<sequence length="279" mass="29122">MEVKVVVGVDGSARSRAAADWAAREALSRRLPLRVAHVSSSSGRGLVDSWPYRPETVADSVVRELAARHPALKVEGVWLTGAPVPALAACAAGAAVTVLGSRGAGGFAGLALGTVAQGVAASVQGPVVLVPSGLVCEGPRRRPDKVTLGLDARHPADDAVDFALDVAARRGARLHALYAWELPLPAAELLPLPVPEADRADWEDHEVQLLSDALRPWRDKYPQVRILEDVALFDPAKALARASGSAQMMVVGRGRGDGLGPVVDALVRQAKCPVAVVPS</sequence>
<protein>
    <submittedName>
        <fullName evidence="3">Universal stress protein family</fullName>
    </submittedName>
</protein>
<dbReference type="AlphaFoldDB" id="A0A291QL92"/>
<comment type="similarity">
    <text evidence="1">Belongs to the universal stress protein A family.</text>
</comment>
<evidence type="ECO:0000256" key="1">
    <source>
        <dbReference type="ARBA" id="ARBA00008791"/>
    </source>
</evidence>
<dbReference type="RefSeq" id="WP_098246205.1">
    <property type="nucleotide sequence ID" value="NZ_CP022685.1"/>
</dbReference>
<dbReference type="Proteomes" id="UP000221011">
    <property type="component" value="Chromosome"/>
</dbReference>
<dbReference type="PANTHER" id="PTHR46268:SF6">
    <property type="entry name" value="UNIVERSAL STRESS PROTEIN UP12"/>
    <property type="match status" value="1"/>
</dbReference>
<reference evidence="3 4" key="1">
    <citation type="submission" date="2017-08" db="EMBL/GenBank/DDBJ databases">
        <title>Complete Genome Sequence of Streptomyces formicae KY5, the formicamycin producer.</title>
        <authorList>
            <person name="Holmes N.A."/>
            <person name="Devine R."/>
            <person name="Qin Z."/>
            <person name="Seipke R.F."/>
            <person name="Wilkinson B."/>
            <person name="Hutchings M.I."/>
        </authorList>
    </citation>
    <scope>NUCLEOTIDE SEQUENCE [LARGE SCALE GENOMIC DNA]</scope>
    <source>
        <strain evidence="3 4">KY5</strain>
    </source>
</reference>
<name>A0A291QL92_9ACTN</name>
<organism evidence="3 4">
    <name type="scientific">Streptomyces formicae</name>
    <dbReference type="NCBI Taxonomy" id="1616117"/>
    <lineage>
        <taxon>Bacteria</taxon>
        <taxon>Bacillati</taxon>
        <taxon>Actinomycetota</taxon>
        <taxon>Actinomycetes</taxon>
        <taxon>Kitasatosporales</taxon>
        <taxon>Streptomycetaceae</taxon>
        <taxon>Streptomyces</taxon>
    </lineage>
</organism>
<evidence type="ECO:0000313" key="3">
    <source>
        <dbReference type="EMBL" id="ATL32215.1"/>
    </source>
</evidence>
<gene>
    <name evidence="3" type="ORF">KY5_7197</name>
</gene>
<dbReference type="InterPro" id="IPR006015">
    <property type="entry name" value="Universal_stress_UspA"/>
</dbReference>
<dbReference type="SUPFAM" id="SSF52402">
    <property type="entry name" value="Adenine nucleotide alpha hydrolases-like"/>
    <property type="match status" value="2"/>
</dbReference>
<feature type="domain" description="UspA" evidence="2">
    <location>
        <begin position="144"/>
        <end position="278"/>
    </location>
</feature>